<gene>
    <name evidence="2" type="ORF">CCAM_LOCUS14915</name>
</gene>
<dbReference type="Proteomes" id="UP000595140">
    <property type="component" value="Unassembled WGS sequence"/>
</dbReference>
<proteinExistence type="predicted"/>
<keyword evidence="3" id="KW-1185">Reference proteome</keyword>
<organism evidence="2 3">
    <name type="scientific">Cuscuta campestris</name>
    <dbReference type="NCBI Taxonomy" id="132261"/>
    <lineage>
        <taxon>Eukaryota</taxon>
        <taxon>Viridiplantae</taxon>
        <taxon>Streptophyta</taxon>
        <taxon>Embryophyta</taxon>
        <taxon>Tracheophyta</taxon>
        <taxon>Spermatophyta</taxon>
        <taxon>Magnoliopsida</taxon>
        <taxon>eudicotyledons</taxon>
        <taxon>Gunneridae</taxon>
        <taxon>Pentapetalae</taxon>
        <taxon>asterids</taxon>
        <taxon>lamiids</taxon>
        <taxon>Solanales</taxon>
        <taxon>Convolvulaceae</taxon>
        <taxon>Cuscuteae</taxon>
        <taxon>Cuscuta</taxon>
        <taxon>Cuscuta subgen. Grammica</taxon>
        <taxon>Cuscuta sect. Cleistogrammica</taxon>
    </lineage>
</organism>
<dbReference type="EMBL" id="OOIL02001149">
    <property type="protein sequence ID" value="VFQ73139.1"/>
    <property type="molecule type" value="Genomic_DNA"/>
</dbReference>
<protein>
    <submittedName>
        <fullName evidence="2">Uncharacterized protein</fullName>
    </submittedName>
</protein>
<evidence type="ECO:0000256" key="1">
    <source>
        <dbReference type="SAM" id="MobiDB-lite"/>
    </source>
</evidence>
<sequence>MPQIGKVVGLRKGNPSVVFTGEEEQHLAQELQYAVVGRSNISPPLNDLHRILYSIGFKAFLIKPLSSLIPKPHITSNVHPNTTPNICPELLNLMDLDPTPTLPSGSLDDTTSPEVINHDPTTTILNNLGFPLHDTNSEEELDIHCHSEGDDEPYIKGNLEPFILKPTLKCAQVSLTPRRTRKKRVFPPSGVQTRSKCRGQGALPPLIPK</sequence>
<dbReference type="AlphaFoldDB" id="A0A484LA81"/>
<evidence type="ECO:0000313" key="2">
    <source>
        <dbReference type="EMBL" id="VFQ73139.1"/>
    </source>
</evidence>
<accession>A0A484LA81</accession>
<feature type="region of interest" description="Disordered" evidence="1">
    <location>
        <begin position="185"/>
        <end position="209"/>
    </location>
</feature>
<evidence type="ECO:0000313" key="3">
    <source>
        <dbReference type="Proteomes" id="UP000595140"/>
    </source>
</evidence>
<reference evidence="2 3" key="1">
    <citation type="submission" date="2018-04" db="EMBL/GenBank/DDBJ databases">
        <authorList>
            <person name="Vogel A."/>
        </authorList>
    </citation>
    <scope>NUCLEOTIDE SEQUENCE [LARGE SCALE GENOMIC DNA]</scope>
</reference>
<name>A0A484LA81_9ASTE</name>